<name>A0A9W4GS10_9ACTN</name>
<sequence length="27" mass="3161">MLVAVHPWKKSKLDRELRVEGARIAKE</sequence>
<protein>
    <submittedName>
        <fullName evidence="1">Uncharacterized protein</fullName>
    </submittedName>
</protein>
<dbReference type="AlphaFoldDB" id="A0A9W4GS10"/>
<comment type="caution">
    <text evidence="1">The sequence shown here is derived from an EMBL/GenBank/DDBJ whole genome shotgun (WGS) entry which is preliminary data.</text>
</comment>
<reference evidence="1" key="1">
    <citation type="submission" date="2021-05" db="EMBL/GenBank/DDBJ databases">
        <authorList>
            <person name="Arsene-Ploetze F."/>
        </authorList>
    </citation>
    <scope>NUCLEOTIDE SEQUENCE</scope>
    <source>
        <strain evidence="1">DSM 42138</strain>
    </source>
</reference>
<dbReference type="EMBL" id="CAJSLV010000048">
    <property type="protein sequence ID" value="CAG6393131.1"/>
    <property type="molecule type" value="Genomic_DNA"/>
</dbReference>
<gene>
    <name evidence="1" type="ORF">SCOCK_20162</name>
</gene>
<organism evidence="1 2">
    <name type="scientific">Actinacidiphila cocklensis</name>
    <dbReference type="NCBI Taxonomy" id="887465"/>
    <lineage>
        <taxon>Bacteria</taxon>
        <taxon>Bacillati</taxon>
        <taxon>Actinomycetota</taxon>
        <taxon>Actinomycetes</taxon>
        <taxon>Kitasatosporales</taxon>
        <taxon>Streptomycetaceae</taxon>
        <taxon>Actinacidiphila</taxon>
    </lineage>
</organism>
<dbReference type="Proteomes" id="UP001152519">
    <property type="component" value="Unassembled WGS sequence"/>
</dbReference>
<accession>A0A9W4GS10</accession>
<proteinExistence type="predicted"/>
<evidence type="ECO:0000313" key="2">
    <source>
        <dbReference type="Proteomes" id="UP001152519"/>
    </source>
</evidence>
<evidence type="ECO:0000313" key="1">
    <source>
        <dbReference type="EMBL" id="CAG6393131.1"/>
    </source>
</evidence>
<keyword evidence="2" id="KW-1185">Reference proteome</keyword>